<evidence type="ECO:0000313" key="5">
    <source>
        <dbReference type="Proteomes" id="UP001152888"/>
    </source>
</evidence>
<comment type="caution">
    <text evidence="4">The sequence shown here is derived from an EMBL/GenBank/DDBJ whole genome shotgun (WGS) entry which is preliminary data.</text>
</comment>
<dbReference type="InterPro" id="IPR036964">
    <property type="entry name" value="RASGEF_cat_dom_sf"/>
</dbReference>
<dbReference type="Proteomes" id="UP001152888">
    <property type="component" value="Unassembled WGS sequence"/>
</dbReference>
<dbReference type="PANTHER" id="PTHR23113">
    <property type="entry name" value="GUANINE NUCLEOTIDE EXCHANGE FACTOR"/>
    <property type="match status" value="1"/>
</dbReference>
<reference evidence="4" key="1">
    <citation type="submission" date="2022-03" db="EMBL/GenBank/DDBJ databases">
        <authorList>
            <person name="Sayadi A."/>
        </authorList>
    </citation>
    <scope>NUCLEOTIDE SEQUENCE</scope>
</reference>
<dbReference type="GO" id="GO:0007265">
    <property type="term" value="P:Ras protein signal transduction"/>
    <property type="evidence" value="ECO:0007669"/>
    <property type="project" value="TreeGrafter"/>
</dbReference>
<name>A0A9P0PNV1_ACAOB</name>
<keyword evidence="1 2" id="KW-0344">Guanine-nucleotide releasing factor</keyword>
<evidence type="ECO:0000313" key="4">
    <source>
        <dbReference type="EMBL" id="CAH1993238.1"/>
    </source>
</evidence>
<sequence length="510" mass="59758">MVLYGLGTFQLSPSSRSSLQLKRAASEVYLVDECSELSTESFKMQLTSSPSYQHLTSQGSVRPSILKNSPKSPAMYFWTPKYRYRPKPARDFYLERQKHLKLLKDFHESIAKKRNKRKKRCFRRCRETDEESLEELFPKKPRKKYNFINMFSSRVEELFELSSNRNPKETHTQFLKRMLRMDLSLTIWDFNSSTLAEQLTIIHKELFLKISAEELESLLLCKTSKYAPNLLALLTFSERITCLIATEILKNDTEKSRARLIARLINVVQKCHKISNFQTCKTILSGLQSPSIYRLKETWAYVRKKHASKYRTFEFLCRLYRDPRLISYQKAFYMISLNPPFMPYIGDILTRLLNKVPQYSFKDRSRSVSRKSSYETVESSNLNHRLQSEAAEKSTSLFSKFIQVFHNPEPSMVQTSLSKSEVVKKKIHRHRKASKCKGLCEYYESNECERYTLESLVETVELLGKCQLGTTGYNFKVNEIANSYLLKARYQDDKENFIKSLSVEPAAKYL</sequence>
<gene>
    <name evidence="4" type="ORF">ACAOBT_LOCUS21408</name>
</gene>
<dbReference type="SMART" id="SM00147">
    <property type="entry name" value="RasGEF"/>
    <property type="match status" value="1"/>
</dbReference>
<dbReference type="InterPro" id="IPR023578">
    <property type="entry name" value="Ras_GEF_dom_sf"/>
</dbReference>
<dbReference type="Gene3D" id="1.10.840.10">
    <property type="entry name" value="Ras guanine-nucleotide exchange factors catalytic domain"/>
    <property type="match status" value="1"/>
</dbReference>
<organism evidence="4 5">
    <name type="scientific">Acanthoscelides obtectus</name>
    <name type="common">Bean weevil</name>
    <name type="synonym">Bruchus obtectus</name>
    <dbReference type="NCBI Taxonomy" id="200917"/>
    <lineage>
        <taxon>Eukaryota</taxon>
        <taxon>Metazoa</taxon>
        <taxon>Ecdysozoa</taxon>
        <taxon>Arthropoda</taxon>
        <taxon>Hexapoda</taxon>
        <taxon>Insecta</taxon>
        <taxon>Pterygota</taxon>
        <taxon>Neoptera</taxon>
        <taxon>Endopterygota</taxon>
        <taxon>Coleoptera</taxon>
        <taxon>Polyphaga</taxon>
        <taxon>Cucujiformia</taxon>
        <taxon>Chrysomeloidea</taxon>
        <taxon>Chrysomelidae</taxon>
        <taxon>Bruchinae</taxon>
        <taxon>Bruchini</taxon>
        <taxon>Acanthoscelides</taxon>
    </lineage>
</organism>
<evidence type="ECO:0000256" key="2">
    <source>
        <dbReference type="PROSITE-ProRule" id="PRU00168"/>
    </source>
</evidence>
<evidence type="ECO:0000256" key="1">
    <source>
        <dbReference type="ARBA" id="ARBA00022658"/>
    </source>
</evidence>
<dbReference type="OrthoDB" id="6021951at2759"/>
<feature type="domain" description="Ras-GEF" evidence="3">
    <location>
        <begin position="191"/>
        <end position="422"/>
    </location>
</feature>
<protein>
    <recommendedName>
        <fullName evidence="3">Ras-GEF domain-containing protein</fullName>
    </recommendedName>
</protein>
<dbReference type="GO" id="GO:0005886">
    <property type="term" value="C:plasma membrane"/>
    <property type="evidence" value="ECO:0007669"/>
    <property type="project" value="TreeGrafter"/>
</dbReference>
<dbReference type="EMBL" id="CAKOFQ010007168">
    <property type="protein sequence ID" value="CAH1993238.1"/>
    <property type="molecule type" value="Genomic_DNA"/>
</dbReference>
<dbReference type="GO" id="GO:0005085">
    <property type="term" value="F:guanyl-nucleotide exchange factor activity"/>
    <property type="evidence" value="ECO:0007669"/>
    <property type="project" value="UniProtKB-KW"/>
</dbReference>
<keyword evidence="5" id="KW-1185">Reference proteome</keyword>
<accession>A0A9P0PNV1</accession>
<dbReference type="SUPFAM" id="SSF48366">
    <property type="entry name" value="Ras GEF"/>
    <property type="match status" value="1"/>
</dbReference>
<dbReference type="Pfam" id="PF00617">
    <property type="entry name" value="RasGEF"/>
    <property type="match status" value="1"/>
</dbReference>
<evidence type="ECO:0000259" key="3">
    <source>
        <dbReference type="PROSITE" id="PS50009"/>
    </source>
</evidence>
<dbReference type="PANTHER" id="PTHR23113:SF368">
    <property type="entry name" value="CELL DIVISION CONTROL PROTEIN 25"/>
    <property type="match status" value="1"/>
</dbReference>
<dbReference type="InterPro" id="IPR001895">
    <property type="entry name" value="RASGEF_cat_dom"/>
</dbReference>
<dbReference type="PROSITE" id="PS50009">
    <property type="entry name" value="RASGEF_CAT"/>
    <property type="match status" value="1"/>
</dbReference>
<dbReference type="InterPro" id="IPR008937">
    <property type="entry name" value="Ras-like_GEF"/>
</dbReference>
<proteinExistence type="predicted"/>
<dbReference type="AlphaFoldDB" id="A0A9P0PNV1"/>